<keyword evidence="2" id="KW-1185">Reference proteome</keyword>
<dbReference type="Proteomes" id="UP000266673">
    <property type="component" value="Unassembled WGS sequence"/>
</dbReference>
<reference evidence="1 2" key="1">
    <citation type="submission" date="2018-06" db="EMBL/GenBank/DDBJ databases">
        <title>Comparative genomics reveals the genomic features of Rhizophagus irregularis, R. cerebriforme, R. diaphanum and Gigaspora rosea, and their symbiotic lifestyle signature.</title>
        <authorList>
            <person name="Morin E."/>
            <person name="San Clemente H."/>
            <person name="Chen E.C.H."/>
            <person name="De La Providencia I."/>
            <person name="Hainaut M."/>
            <person name="Kuo A."/>
            <person name="Kohler A."/>
            <person name="Murat C."/>
            <person name="Tang N."/>
            <person name="Roy S."/>
            <person name="Loubradou J."/>
            <person name="Henrissat B."/>
            <person name="Grigoriev I.V."/>
            <person name="Corradi N."/>
            <person name="Roux C."/>
            <person name="Martin F.M."/>
        </authorList>
    </citation>
    <scope>NUCLEOTIDE SEQUENCE [LARGE SCALE GENOMIC DNA]</scope>
    <source>
        <strain evidence="1 2">DAOM 194757</strain>
    </source>
</reference>
<proteinExistence type="predicted"/>
<sequence>MYFVLADNLTKYFLCLSFKNKRGDDVNTLWLNININKRGPSVNNKNNQLSEDYFSLFNDDNEVN</sequence>
<evidence type="ECO:0000313" key="1">
    <source>
        <dbReference type="EMBL" id="RIA99868.1"/>
    </source>
</evidence>
<organism evidence="1 2">
    <name type="scientific">Gigaspora rosea</name>
    <dbReference type="NCBI Taxonomy" id="44941"/>
    <lineage>
        <taxon>Eukaryota</taxon>
        <taxon>Fungi</taxon>
        <taxon>Fungi incertae sedis</taxon>
        <taxon>Mucoromycota</taxon>
        <taxon>Glomeromycotina</taxon>
        <taxon>Glomeromycetes</taxon>
        <taxon>Diversisporales</taxon>
        <taxon>Gigasporaceae</taxon>
        <taxon>Gigaspora</taxon>
    </lineage>
</organism>
<name>A0A397TPH0_9GLOM</name>
<gene>
    <name evidence="1" type="ORF">C2G38_2237031</name>
</gene>
<evidence type="ECO:0000313" key="2">
    <source>
        <dbReference type="Proteomes" id="UP000266673"/>
    </source>
</evidence>
<accession>A0A397TPH0</accession>
<comment type="caution">
    <text evidence="1">The sequence shown here is derived from an EMBL/GenBank/DDBJ whole genome shotgun (WGS) entry which is preliminary data.</text>
</comment>
<protein>
    <submittedName>
        <fullName evidence="1">Uncharacterized protein</fullName>
    </submittedName>
</protein>
<dbReference type="AlphaFoldDB" id="A0A397TPH0"/>
<dbReference type="EMBL" id="QKWP01006643">
    <property type="protein sequence ID" value="RIA99868.1"/>
    <property type="molecule type" value="Genomic_DNA"/>
</dbReference>